<feature type="binding site" evidence="7">
    <location>
        <position position="82"/>
    </location>
    <ligand>
        <name>glycerol</name>
        <dbReference type="ChEBI" id="CHEBI:17754"/>
    </ligand>
</feature>
<dbReference type="RefSeq" id="WP_169198757.1">
    <property type="nucleotide sequence ID" value="NZ_WTVH02000009.1"/>
</dbReference>
<feature type="binding site" evidence="7">
    <location>
        <position position="133"/>
    </location>
    <ligand>
        <name>glycerol</name>
        <dbReference type="ChEBI" id="CHEBI:17754"/>
    </ligand>
</feature>
<dbReference type="PIRSF" id="PIRSF000538">
    <property type="entry name" value="GlpK"/>
    <property type="match status" value="1"/>
</dbReference>
<evidence type="ECO:0000256" key="3">
    <source>
        <dbReference type="ARBA" id="ARBA00022741"/>
    </source>
</evidence>
<dbReference type="PANTHER" id="PTHR10196">
    <property type="entry name" value="SUGAR KINASE"/>
    <property type="match status" value="1"/>
</dbReference>
<feature type="binding site" evidence="7">
    <location>
        <position position="13"/>
    </location>
    <ligand>
        <name>ATP</name>
        <dbReference type="ChEBI" id="CHEBI:30616"/>
    </ligand>
</feature>
<feature type="binding site" evidence="7">
    <location>
        <position position="11"/>
    </location>
    <ligand>
        <name>sn-glycerol 3-phosphate</name>
        <dbReference type="ChEBI" id="CHEBI:57597"/>
    </ligand>
</feature>
<comment type="similarity">
    <text evidence="1 7 8">Belongs to the FGGY kinase family.</text>
</comment>
<dbReference type="InterPro" id="IPR018483">
    <property type="entry name" value="Carb_kinase_FGGY_CS"/>
</dbReference>
<dbReference type="InterPro" id="IPR018484">
    <property type="entry name" value="FGGY_N"/>
</dbReference>
<feature type="binding site" evidence="7">
    <location>
        <position position="12"/>
    </location>
    <ligand>
        <name>ATP</name>
        <dbReference type="ChEBI" id="CHEBI:30616"/>
    </ligand>
</feature>
<comment type="catalytic activity">
    <reaction evidence="7">
        <text>glycerol + ATP = sn-glycerol 3-phosphate + ADP + H(+)</text>
        <dbReference type="Rhea" id="RHEA:21644"/>
        <dbReference type="ChEBI" id="CHEBI:15378"/>
        <dbReference type="ChEBI" id="CHEBI:17754"/>
        <dbReference type="ChEBI" id="CHEBI:30616"/>
        <dbReference type="ChEBI" id="CHEBI:57597"/>
        <dbReference type="ChEBI" id="CHEBI:456216"/>
        <dbReference type="EC" id="2.7.1.30"/>
    </reaction>
</comment>
<feature type="binding site" evidence="7">
    <location>
        <position position="307"/>
    </location>
    <ligand>
        <name>ADP</name>
        <dbReference type="ChEBI" id="CHEBI:456216"/>
    </ligand>
</feature>
<feature type="binding site" evidence="7">
    <location>
        <position position="11"/>
    </location>
    <ligand>
        <name>ATP</name>
        <dbReference type="ChEBI" id="CHEBI:30616"/>
    </ligand>
</feature>
<proteinExistence type="inferred from homology"/>
<feature type="binding site" evidence="7">
    <location>
        <position position="264"/>
    </location>
    <ligand>
        <name>ATP</name>
        <dbReference type="ChEBI" id="CHEBI:30616"/>
    </ligand>
</feature>
<feature type="binding site" evidence="7">
    <location>
        <position position="243"/>
    </location>
    <ligand>
        <name>glycerol</name>
        <dbReference type="ChEBI" id="CHEBI:17754"/>
    </ligand>
</feature>
<dbReference type="Pfam" id="PF00370">
    <property type="entry name" value="FGGY_N"/>
    <property type="match status" value="1"/>
</dbReference>
<dbReference type="NCBIfam" id="TIGR01311">
    <property type="entry name" value="glycerol_kin"/>
    <property type="match status" value="1"/>
</dbReference>
<feature type="binding site" evidence="7">
    <location>
        <position position="311"/>
    </location>
    <ligand>
        <name>ATP</name>
        <dbReference type="ChEBI" id="CHEBI:30616"/>
    </ligand>
</feature>
<sequence length="496" mass="52639">MSYLLALDQGTTSSRALVLDRDGQVKGVAQQTFAQHYPQPGWVEHDPTQILATQFDCARTALARAGVAASALAAVGITNQRETTLLWERATGRALGPAIVWQDRRTAAVCDRLREAGHADMIRASTGLELDAYFSATKLAWLLDHVPGARARARAGELAFGTVDSWLVWHLSGGALHVTDAGNASRTMLFNIHRCEWDETLLALLDIPPALLPRVVDSSGVCGTTCADVLGAAVPIAGIGGDQQAATFGQACFAPGMAKNTYGTGCFLLMNTGTAPVTSTNRLLTTIGWRSRGETCYALEGSIFIGGALVQWLRDGLGLIRRAEDVEALAASVQDSEGVVLVPAFTGLGAPYWDAYARGTLFGLTRGTGAAHIARAALEAIALQTVDLVAAMDRDGAGPLAELRVDGGAAANDLLMQIQADLLGVPVVRPKMLETTALGAGYLAGLGVGMWSGIDELASHWRAERRFEPLMAEDRREAAIARWRRAVERARGWASA</sequence>
<protein>
    <recommendedName>
        <fullName evidence="7">Glycerol kinase</fullName>
        <ecNumber evidence="7">2.7.1.30</ecNumber>
    </recommendedName>
    <alternativeName>
        <fullName evidence="7">ATP:glycerol 3-phosphotransferase</fullName>
    </alternativeName>
    <alternativeName>
        <fullName evidence="7">Glycerokinase</fullName>
        <shortName evidence="7">GK</shortName>
    </alternativeName>
</protein>
<reference evidence="11" key="1">
    <citation type="submission" date="2019-12" db="EMBL/GenBank/DDBJ databases">
        <title>Comparative genomics gives insights into the taxonomy of the Azoarcus-Aromatoleum group and reveals separate origins of nif in the plant-associated Azoarcus and non-plant-associated Aromatoleum sub-groups.</title>
        <authorList>
            <person name="Lafos M."/>
            <person name="Maluk M."/>
            <person name="Batista M."/>
            <person name="Junghare M."/>
            <person name="Carmona M."/>
            <person name="Faoro H."/>
            <person name="Cruz L.M."/>
            <person name="Battistoni F."/>
            <person name="De Souza E."/>
            <person name="Pedrosa F."/>
            <person name="Chen W.-M."/>
            <person name="Poole P.S."/>
            <person name="Dixon R.A."/>
            <person name="James E.K."/>
        </authorList>
    </citation>
    <scope>NUCLEOTIDE SEQUENCE</scope>
    <source>
        <strain evidence="11">U120</strain>
    </source>
</reference>
<feature type="domain" description="Carbohydrate kinase FGGY C-terminal" evidence="10">
    <location>
        <begin position="259"/>
        <end position="445"/>
    </location>
</feature>
<dbReference type="InterPro" id="IPR000577">
    <property type="entry name" value="Carb_kinase_FGGY"/>
</dbReference>
<feature type="binding site" evidence="7">
    <location>
        <position position="242"/>
    </location>
    <ligand>
        <name>sn-glycerol 3-phosphate</name>
        <dbReference type="ChEBI" id="CHEBI:57597"/>
    </ligand>
</feature>
<feature type="binding site" evidence="7">
    <location>
        <position position="412"/>
    </location>
    <ligand>
        <name>ADP</name>
        <dbReference type="ChEBI" id="CHEBI:456216"/>
    </ligand>
</feature>
<feature type="binding site" evidence="7">
    <location>
        <position position="307"/>
    </location>
    <ligand>
        <name>ATP</name>
        <dbReference type="ChEBI" id="CHEBI:30616"/>
    </ligand>
</feature>
<keyword evidence="2 7" id="KW-0808">Transferase</keyword>
<feature type="binding site" evidence="7">
    <location>
        <position position="242"/>
    </location>
    <ligand>
        <name>glycerol</name>
        <dbReference type="ChEBI" id="CHEBI:17754"/>
    </ligand>
</feature>
<dbReference type="Pfam" id="PF02782">
    <property type="entry name" value="FGGY_C"/>
    <property type="match status" value="1"/>
</dbReference>
<evidence type="ECO:0000256" key="1">
    <source>
        <dbReference type="ARBA" id="ARBA00009156"/>
    </source>
</evidence>
<dbReference type="NCBIfam" id="NF000756">
    <property type="entry name" value="PRK00047.1"/>
    <property type="match status" value="1"/>
</dbReference>
<feature type="binding site" evidence="7">
    <location>
        <position position="264"/>
    </location>
    <ligand>
        <name>ADP</name>
        <dbReference type="ChEBI" id="CHEBI:456216"/>
    </ligand>
</feature>
<dbReference type="EC" id="2.7.1.30" evidence="7"/>
<dbReference type="GO" id="GO:0004370">
    <property type="term" value="F:glycerol kinase activity"/>
    <property type="evidence" value="ECO:0007669"/>
    <property type="project" value="UniProtKB-EC"/>
</dbReference>
<evidence type="ECO:0000259" key="10">
    <source>
        <dbReference type="Pfam" id="PF02782"/>
    </source>
</evidence>
<evidence type="ECO:0000256" key="8">
    <source>
        <dbReference type="RuleBase" id="RU003733"/>
    </source>
</evidence>
<feature type="binding site" evidence="7">
    <location>
        <position position="15"/>
    </location>
    <ligand>
        <name>ADP</name>
        <dbReference type="ChEBI" id="CHEBI:456216"/>
    </ligand>
</feature>
<feature type="binding site" evidence="7">
    <location>
        <position position="408"/>
    </location>
    <ligand>
        <name>ADP</name>
        <dbReference type="ChEBI" id="CHEBI:456216"/>
    </ligand>
</feature>
<dbReference type="CDD" id="cd07786">
    <property type="entry name" value="FGGY_EcGK_like"/>
    <property type="match status" value="1"/>
</dbReference>
<feature type="binding site" evidence="7">
    <location>
        <position position="133"/>
    </location>
    <ligand>
        <name>sn-glycerol 3-phosphate</name>
        <dbReference type="ChEBI" id="CHEBI:57597"/>
    </ligand>
</feature>
<dbReference type="PROSITE" id="PS00933">
    <property type="entry name" value="FGGY_KINASES_1"/>
    <property type="match status" value="1"/>
</dbReference>
<dbReference type="PANTHER" id="PTHR10196:SF69">
    <property type="entry name" value="GLYCEROL KINASE"/>
    <property type="match status" value="1"/>
</dbReference>
<keyword evidence="4 7" id="KW-0418">Kinase</keyword>
<keyword evidence="3 7" id="KW-0547">Nucleotide-binding</keyword>
<comment type="function">
    <text evidence="7">Key enzyme in the regulation of glycerol uptake and metabolism. Catalyzes the phosphorylation of glycerol to yield sn-glycerol 3-phosphate.</text>
</comment>
<gene>
    <name evidence="7 11" type="primary">glpK</name>
    <name evidence="11" type="ORF">GO608_09145</name>
</gene>
<comment type="activity regulation">
    <text evidence="7">Inhibited by fructose 1,6-bisphosphate (FBP).</text>
</comment>
<evidence type="ECO:0000259" key="9">
    <source>
        <dbReference type="Pfam" id="PF00370"/>
    </source>
</evidence>
<evidence type="ECO:0000256" key="6">
    <source>
        <dbReference type="ARBA" id="ARBA00022840"/>
    </source>
</evidence>
<dbReference type="EMBL" id="WTVH01000014">
    <property type="protein sequence ID" value="NMF93489.1"/>
    <property type="molecule type" value="Genomic_DNA"/>
</dbReference>
<evidence type="ECO:0000256" key="2">
    <source>
        <dbReference type="ARBA" id="ARBA00022679"/>
    </source>
</evidence>
<dbReference type="InterPro" id="IPR005999">
    <property type="entry name" value="Glycerol_kin"/>
</dbReference>
<name>A0ABX1N2K1_9RHOO</name>
<dbReference type="SUPFAM" id="SSF53067">
    <property type="entry name" value="Actin-like ATPase domain"/>
    <property type="match status" value="2"/>
</dbReference>
<feature type="binding site" evidence="7">
    <location>
        <position position="81"/>
    </location>
    <ligand>
        <name>sn-glycerol 3-phosphate</name>
        <dbReference type="ChEBI" id="CHEBI:57597"/>
    </ligand>
</feature>
<feature type="binding site" evidence="7">
    <location>
        <position position="11"/>
    </location>
    <ligand>
        <name>ADP</name>
        <dbReference type="ChEBI" id="CHEBI:456216"/>
    </ligand>
</feature>
<feature type="binding site" evidence="7">
    <location>
        <position position="82"/>
    </location>
    <ligand>
        <name>sn-glycerol 3-phosphate</name>
        <dbReference type="ChEBI" id="CHEBI:57597"/>
    </ligand>
</feature>
<evidence type="ECO:0000256" key="5">
    <source>
        <dbReference type="ARBA" id="ARBA00022798"/>
    </source>
</evidence>
<feature type="binding site" evidence="7">
    <location>
        <position position="81"/>
    </location>
    <ligand>
        <name>glycerol</name>
        <dbReference type="ChEBI" id="CHEBI:17754"/>
    </ligand>
</feature>
<evidence type="ECO:0000313" key="11">
    <source>
        <dbReference type="EMBL" id="NMF93489.1"/>
    </source>
</evidence>
<dbReference type="PROSITE" id="PS00445">
    <property type="entry name" value="FGGY_KINASES_2"/>
    <property type="match status" value="1"/>
</dbReference>
<comment type="caution">
    <text evidence="11">The sequence shown here is derived from an EMBL/GenBank/DDBJ whole genome shotgun (WGS) entry which is preliminary data.</text>
</comment>
<feature type="domain" description="Carbohydrate kinase FGGY N-terminal" evidence="9">
    <location>
        <begin position="3"/>
        <end position="249"/>
    </location>
</feature>
<keyword evidence="6 7" id="KW-0067">ATP-binding</keyword>
<comment type="pathway">
    <text evidence="7">Polyol metabolism; glycerol degradation via glycerol kinase pathway; sn-glycerol 3-phosphate from glycerol: step 1/1.</text>
</comment>
<dbReference type="Gene3D" id="3.30.420.40">
    <property type="match status" value="2"/>
</dbReference>
<evidence type="ECO:0000256" key="4">
    <source>
        <dbReference type="ARBA" id="ARBA00022777"/>
    </source>
</evidence>
<dbReference type="HAMAP" id="MF_00186">
    <property type="entry name" value="Glycerol_kin"/>
    <property type="match status" value="1"/>
</dbReference>
<evidence type="ECO:0000313" key="12">
    <source>
        <dbReference type="Proteomes" id="UP000601990"/>
    </source>
</evidence>
<keyword evidence="12" id="KW-1185">Reference proteome</keyword>
<dbReference type="InterPro" id="IPR043129">
    <property type="entry name" value="ATPase_NBD"/>
</dbReference>
<dbReference type="Proteomes" id="UP000601990">
    <property type="component" value="Unassembled WGS sequence"/>
</dbReference>
<organism evidence="11 12">
    <name type="scientific">Aromatoleum buckelii</name>
    <dbReference type="NCBI Taxonomy" id="200254"/>
    <lineage>
        <taxon>Bacteria</taxon>
        <taxon>Pseudomonadati</taxon>
        <taxon>Pseudomonadota</taxon>
        <taxon>Betaproteobacteria</taxon>
        <taxon>Rhodocyclales</taxon>
        <taxon>Rhodocyclaceae</taxon>
        <taxon>Aromatoleum</taxon>
    </lineage>
</organism>
<feature type="binding site" evidence="7">
    <location>
        <position position="408"/>
    </location>
    <ligand>
        <name>ATP</name>
        <dbReference type="ChEBI" id="CHEBI:30616"/>
    </ligand>
</feature>
<accession>A0ABX1N2K1</accession>
<dbReference type="InterPro" id="IPR018485">
    <property type="entry name" value="FGGY_C"/>
</dbReference>
<evidence type="ECO:0000256" key="7">
    <source>
        <dbReference type="HAMAP-Rule" id="MF_00186"/>
    </source>
</evidence>
<keyword evidence="5 7" id="KW-0319">Glycerol metabolism</keyword>